<evidence type="ECO:0000313" key="2">
    <source>
        <dbReference type="Proteomes" id="UP001055811"/>
    </source>
</evidence>
<dbReference type="EMBL" id="CM042013">
    <property type="protein sequence ID" value="KAI3738305.1"/>
    <property type="molecule type" value="Genomic_DNA"/>
</dbReference>
<dbReference type="Proteomes" id="UP001055811">
    <property type="component" value="Linkage Group LG05"/>
</dbReference>
<sequence length="157" mass="17944">MAPTKFLIFSFLLGLSFFDNREVHTGNPPFSFPLPNLPLPNPPFPFPIPTMTPLPTPKPTHQPLQHDPDLHHLRPPRSLPDLLNRPQRALRLNLLYKEALLWLAKDVVKALKKILQHKNPNVQLLSLTLLETMVKDCGDIVHQLAERNILSQMIKIV</sequence>
<name>A0ACB9CVQ0_CICIN</name>
<reference evidence="1 2" key="2">
    <citation type="journal article" date="2022" name="Mol. Ecol. Resour.">
        <title>The genomes of chicory, endive, great burdock and yacon provide insights into Asteraceae paleo-polyploidization history and plant inulin production.</title>
        <authorList>
            <person name="Fan W."/>
            <person name="Wang S."/>
            <person name="Wang H."/>
            <person name="Wang A."/>
            <person name="Jiang F."/>
            <person name="Liu H."/>
            <person name="Zhao H."/>
            <person name="Xu D."/>
            <person name="Zhang Y."/>
        </authorList>
    </citation>
    <scope>NUCLEOTIDE SEQUENCE [LARGE SCALE GENOMIC DNA]</scope>
    <source>
        <strain evidence="2">cv. Punajuju</strain>
        <tissue evidence="1">Leaves</tissue>
    </source>
</reference>
<protein>
    <submittedName>
        <fullName evidence="1">Uncharacterized protein</fullName>
    </submittedName>
</protein>
<comment type="caution">
    <text evidence="1">The sequence shown here is derived from an EMBL/GenBank/DDBJ whole genome shotgun (WGS) entry which is preliminary data.</text>
</comment>
<proteinExistence type="predicted"/>
<evidence type="ECO:0000313" key="1">
    <source>
        <dbReference type="EMBL" id="KAI3738305.1"/>
    </source>
</evidence>
<keyword evidence="2" id="KW-1185">Reference proteome</keyword>
<reference evidence="2" key="1">
    <citation type="journal article" date="2022" name="Mol. Ecol. Resour.">
        <title>The genomes of chicory, endive, great burdock and yacon provide insights into Asteraceae palaeo-polyploidization history and plant inulin production.</title>
        <authorList>
            <person name="Fan W."/>
            <person name="Wang S."/>
            <person name="Wang H."/>
            <person name="Wang A."/>
            <person name="Jiang F."/>
            <person name="Liu H."/>
            <person name="Zhao H."/>
            <person name="Xu D."/>
            <person name="Zhang Y."/>
        </authorList>
    </citation>
    <scope>NUCLEOTIDE SEQUENCE [LARGE SCALE GENOMIC DNA]</scope>
    <source>
        <strain evidence="2">cv. Punajuju</strain>
    </source>
</reference>
<accession>A0ACB9CVQ0</accession>
<organism evidence="1 2">
    <name type="scientific">Cichorium intybus</name>
    <name type="common">Chicory</name>
    <dbReference type="NCBI Taxonomy" id="13427"/>
    <lineage>
        <taxon>Eukaryota</taxon>
        <taxon>Viridiplantae</taxon>
        <taxon>Streptophyta</taxon>
        <taxon>Embryophyta</taxon>
        <taxon>Tracheophyta</taxon>
        <taxon>Spermatophyta</taxon>
        <taxon>Magnoliopsida</taxon>
        <taxon>eudicotyledons</taxon>
        <taxon>Gunneridae</taxon>
        <taxon>Pentapetalae</taxon>
        <taxon>asterids</taxon>
        <taxon>campanulids</taxon>
        <taxon>Asterales</taxon>
        <taxon>Asteraceae</taxon>
        <taxon>Cichorioideae</taxon>
        <taxon>Cichorieae</taxon>
        <taxon>Cichoriinae</taxon>
        <taxon>Cichorium</taxon>
    </lineage>
</organism>
<gene>
    <name evidence="1" type="ORF">L2E82_28329</name>
</gene>